<dbReference type="Gene3D" id="3.30.530.20">
    <property type="match status" value="1"/>
</dbReference>
<dbReference type="SUPFAM" id="SSF55961">
    <property type="entry name" value="Bet v1-like"/>
    <property type="match status" value="1"/>
</dbReference>
<dbReference type="Proteomes" id="UP000630097">
    <property type="component" value="Unassembled WGS sequence"/>
</dbReference>
<organism evidence="1 2">
    <name type="scientific">Planotetraspora kaengkrachanensis</name>
    <dbReference type="NCBI Taxonomy" id="575193"/>
    <lineage>
        <taxon>Bacteria</taxon>
        <taxon>Bacillati</taxon>
        <taxon>Actinomycetota</taxon>
        <taxon>Actinomycetes</taxon>
        <taxon>Streptosporangiales</taxon>
        <taxon>Streptosporangiaceae</taxon>
        <taxon>Planotetraspora</taxon>
    </lineage>
</organism>
<keyword evidence="2" id="KW-1185">Reference proteome</keyword>
<gene>
    <name evidence="1" type="ORF">Pka01_11610</name>
</gene>
<name>A0A8J3PR39_9ACTN</name>
<evidence type="ECO:0000313" key="1">
    <source>
        <dbReference type="EMBL" id="GIG78034.1"/>
    </source>
</evidence>
<accession>A0A8J3PR39</accession>
<dbReference type="RefSeq" id="WP_203881537.1">
    <property type="nucleotide sequence ID" value="NZ_BAABHH010000003.1"/>
</dbReference>
<comment type="caution">
    <text evidence="1">The sequence shown here is derived from an EMBL/GenBank/DDBJ whole genome shotgun (WGS) entry which is preliminary data.</text>
</comment>
<reference evidence="1 2" key="1">
    <citation type="submission" date="2021-01" db="EMBL/GenBank/DDBJ databases">
        <title>Whole genome shotgun sequence of Planotetraspora kaengkrachanensis NBRC 104272.</title>
        <authorList>
            <person name="Komaki H."/>
            <person name="Tamura T."/>
        </authorList>
    </citation>
    <scope>NUCLEOTIDE SEQUENCE [LARGE SCALE GENOMIC DNA]</scope>
    <source>
        <strain evidence="1 2">NBRC 104272</strain>
    </source>
</reference>
<dbReference type="Pfam" id="PF10604">
    <property type="entry name" value="Polyketide_cyc2"/>
    <property type="match status" value="1"/>
</dbReference>
<evidence type="ECO:0000313" key="2">
    <source>
        <dbReference type="Proteomes" id="UP000630097"/>
    </source>
</evidence>
<proteinExistence type="predicted"/>
<sequence length="132" mass="14327">MASQSRHISEQIDRPADEVYEYASNPANIPEWAPGLGSAVENVGGRWFVETGGGRVGVAFAERNAFGVLDHEVTMPSGEVVHNPMRVFPDGDGCEVVFTVRRLPGMSDEDFARDAGLVQADLTRMKHILEAG</sequence>
<dbReference type="AlphaFoldDB" id="A0A8J3PR39"/>
<dbReference type="InterPro" id="IPR023393">
    <property type="entry name" value="START-like_dom_sf"/>
</dbReference>
<dbReference type="EMBL" id="BONV01000003">
    <property type="protein sequence ID" value="GIG78034.1"/>
    <property type="molecule type" value="Genomic_DNA"/>
</dbReference>
<dbReference type="InterPro" id="IPR019587">
    <property type="entry name" value="Polyketide_cyclase/dehydratase"/>
</dbReference>
<protein>
    <submittedName>
        <fullName evidence="1">Polyketide cyclase</fullName>
    </submittedName>
</protein>